<evidence type="ECO:0000313" key="3">
    <source>
        <dbReference type="Proteomes" id="UP001652700"/>
    </source>
</evidence>
<name>A0ABM5L152_DIAVI</name>
<dbReference type="InterPro" id="IPR008042">
    <property type="entry name" value="Retrotrans_Pao"/>
</dbReference>
<keyword evidence="3" id="KW-1185">Reference proteome</keyword>
<dbReference type="Pfam" id="PF05380">
    <property type="entry name" value="Peptidase_A17"/>
    <property type="match status" value="1"/>
</dbReference>
<organism evidence="2 3">
    <name type="scientific">Diabrotica virgifera virgifera</name>
    <name type="common">western corn rootworm</name>
    <dbReference type="NCBI Taxonomy" id="50390"/>
    <lineage>
        <taxon>Eukaryota</taxon>
        <taxon>Metazoa</taxon>
        <taxon>Ecdysozoa</taxon>
        <taxon>Arthropoda</taxon>
        <taxon>Hexapoda</taxon>
        <taxon>Insecta</taxon>
        <taxon>Pterygota</taxon>
        <taxon>Neoptera</taxon>
        <taxon>Endopterygota</taxon>
        <taxon>Coleoptera</taxon>
        <taxon>Polyphaga</taxon>
        <taxon>Cucujiformia</taxon>
        <taxon>Chrysomeloidea</taxon>
        <taxon>Chrysomelidae</taxon>
        <taxon>Galerucinae</taxon>
        <taxon>Diabroticina</taxon>
        <taxon>Diabroticites</taxon>
        <taxon>Diabrotica</taxon>
    </lineage>
</organism>
<reference evidence="2" key="1">
    <citation type="submission" date="2025-05" db="UniProtKB">
        <authorList>
            <consortium name="EnsemblMetazoa"/>
        </authorList>
    </citation>
    <scope>IDENTIFICATION</scope>
</reference>
<dbReference type="InterPro" id="IPR043128">
    <property type="entry name" value="Rev_trsase/Diguanyl_cyclase"/>
</dbReference>
<dbReference type="Gene3D" id="3.10.10.10">
    <property type="entry name" value="HIV Type 1 Reverse Transcriptase, subunit A, domain 1"/>
    <property type="match status" value="1"/>
</dbReference>
<dbReference type="RefSeq" id="XP_050516172.1">
    <property type="nucleotide sequence ID" value="XM_050660215.1"/>
</dbReference>
<feature type="domain" description="Reverse transcriptase" evidence="1">
    <location>
        <begin position="193"/>
        <end position="305"/>
    </location>
</feature>
<dbReference type="PANTHER" id="PTHR47331">
    <property type="entry name" value="PHD-TYPE DOMAIN-CONTAINING PROTEIN"/>
    <property type="match status" value="1"/>
</dbReference>
<dbReference type="InterPro" id="IPR000477">
    <property type="entry name" value="RT_dom"/>
</dbReference>
<evidence type="ECO:0000313" key="2">
    <source>
        <dbReference type="EnsemblMetazoa" id="XP_050516172.1"/>
    </source>
</evidence>
<dbReference type="Proteomes" id="UP001652700">
    <property type="component" value="Unplaced"/>
</dbReference>
<dbReference type="Pfam" id="PF00078">
    <property type="entry name" value="RVT_1"/>
    <property type="match status" value="1"/>
</dbReference>
<accession>A0ABM5L152</accession>
<protein>
    <recommendedName>
        <fullName evidence="1">Reverse transcriptase domain-containing protein</fullName>
    </recommendedName>
</protein>
<dbReference type="Gene3D" id="3.30.70.270">
    <property type="match status" value="1"/>
</dbReference>
<dbReference type="GeneID" id="126891037"/>
<evidence type="ECO:0000259" key="1">
    <source>
        <dbReference type="Pfam" id="PF00078"/>
    </source>
</evidence>
<dbReference type="EnsemblMetazoa" id="XM_050660215.1">
    <property type="protein sequence ID" value="XP_050516172.1"/>
    <property type="gene ID" value="LOC126891037"/>
</dbReference>
<sequence length="416" mass="47789">MYENHLITCHANKDFSEEENLSQLLESFWESEEIPLSISNSSIHPAETNFLQSVKILDSGRYQVSLNFKEIVDDLNVGNSLSVAKSRFFQLEKKLHSNLGLFEGYKKMIDDYLTNNQIKQVPLAIRTPQNKENYFLPHFPVLKDNSSSIRVVFDPNSSSSTNFSLNKVLDKGFVCQPDLFQILVRFRTFRQSLTCDIKAMYMQISVSEKDRHLLNFLWRDNQRDPLKCYQLTRLPFGLNCSPFIATRVLKYIAENNSDASLASQTLLCSTYVDDLLSGADTPNELEILFSQLSSLLQRHNFSLHKIHSNNVEFVNRHNLNPHSEVNLNLENSSSKVLGIKWSSKEDTFFFSPPCMDFEPPLTKRKILSVIARCFDPLGLISPCLSAAKLLLQKLWIATLSWDEPINDSTLMKEWDK</sequence>
<dbReference type="SUPFAM" id="SSF56672">
    <property type="entry name" value="DNA/RNA polymerases"/>
    <property type="match status" value="1"/>
</dbReference>
<proteinExistence type="predicted"/>
<dbReference type="InterPro" id="IPR043502">
    <property type="entry name" value="DNA/RNA_pol_sf"/>
</dbReference>
<dbReference type="PANTHER" id="PTHR47331:SF1">
    <property type="entry name" value="GAG-LIKE PROTEIN"/>
    <property type="match status" value="1"/>
</dbReference>